<organism evidence="2 3">
    <name type="scientific">Streptomyces lunaelactis</name>
    <dbReference type="NCBI Taxonomy" id="1535768"/>
    <lineage>
        <taxon>Bacteria</taxon>
        <taxon>Bacillati</taxon>
        <taxon>Actinomycetota</taxon>
        <taxon>Actinomycetes</taxon>
        <taxon>Kitasatosporales</taxon>
        <taxon>Streptomycetaceae</taxon>
        <taxon>Streptomyces</taxon>
    </lineage>
</organism>
<dbReference type="InterPro" id="IPR001646">
    <property type="entry name" value="5peptide_repeat"/>
</dbReference>
<feature type="compositionally biased region" description="Low complexity" evidence="1">
    <location>
        <begin position="188"/>
        <end position="197"/>
    </location>
</feature>
<sequence>MTTPPLPSPSAPHWPHCGEGAATADPVGCLGRQVPGESLCLAHLAPAARARYLATLSPGSDIDHRGTTFAESLLSQLLAALRDPTSHRPHLGSAQFHDVTFSADAWFHGVTFSADAGFSRATFSGPARFDRATFSGTAQFDRATFSDTAWFDGARFSGPARFDRARFSGPASRPPAPPRRRRRSPHCGRAAPAGGRLPAPPTARGPARHAGTPPRPHPEPR</sequence>
<evidence type="ECO:0000313" key="2">
    <source>
        <dbReference type="EMBL" id="AVZ77146.1"/>
    </source>
</evidence>
<dbReference type="OrthoDB" id="4495511at2"/>
<dbReference type="KEGG" id="slk:SLUN_01015"/>
<dbReference type="Pfam" id="PF13576">
    <property type="entry name" value="Pentapeptide_3"/>
    <property type="match status" value="1"/>
</dbReference>
<dbReference type="AlphaFoldDB" id="A0A2R4TDD9"/>
<accession>A0A2R4TDD9</accession>
<dbReference type="EMBL" id="CP026304">
    <property type="protein sequence ID" value="AVZ77146.1"/>
    <property type="molecule type" value="Genomic_DNA"/>
</dbReference>
<gene>
    <name evidence="2" type="ORF">SLUN_01015</name>
</gene>
<dbReference type="RefSeq" id="WP_108154437.1">
    <property type="nucleotide sequence ID" value="NZ_CP026304.1"/>
</dbReference>
<reference evidence="2 3" key="1">
    <citation type="submission" date="2018-01" db="EMBL/GenBank/DDBJ databases">
        <title>Complete genome sequence of Streptomyces lunaelactis MM109T, a Ferroverdin A producer isolated from cave moonmilk deposits.</title>
        <authorList>
            <person name="Naome A."/>
            <person name="Martinet L."/>
            <person name="Maciejewska M."/>
            <person name="Anderssen S."/>
            <person name="Adam D."/>
            <person name="Tenconi E."/>
            <person name="Deflandre B."/>
            <person name="Arguelles-Arias A."/>
            <person name="Calusinska M."/>
            <person name="Copieters W."/>
            <person name="Karim L."/>
            <person name="Hanikenne M."/>
            <person name="Baurain D."/>
            <person name="van Wezel G."/>
            <person name="Smargiasso N."/>
            <person name="de Pauw E."/>
            <person name="Delfosse P."/>
            <person name="Rigali S."/>
        </authorList>
    </citation>
    <scope>NUCLEOTIDE SEQUENCE [LARGE SCALE GENOMIC DNA]</scope>
    <source>
        <strain evidence="2 3">MM109</strain>
    </source>
</reference>
<feature type="region of interest" description="Disordered" evidence="1">
    <location>
        <begin position="162"/>
        <end position="221"/>
    </location>
</feature>
<evidence type="ECO:0000313" key="3">
    <source>
        <dbReference type="Proteomes" id="UP000244201"/>
    </source>
</evidence>
<name>A0A2R4TDD9_9ACTN</name>
<dbReference type="GeneID" id="55653871"/>
<keyword evidence="3" id="KW-1185">Reference proteome</keyword>
<evidence type="ECO:0008006" key="4">
    <source>
        <dbReference type="Google" id="ProtNLM"/>
    </source>
</evidence>
<dbReference type="Proteomes" id="UP000244201">
    <property type="component" value="Chromosome"/>
</dbReference>
<dbReference type="Gene3D" id="2.160.20.80">
    <property type="entry name" value="E3 ubiquitin-protein ligase SopA"/>
    <property type="match status" value="1"/>
</dbReference>
<proteinExistence type="predicted"/>
<evidence type="ECO:0000256" key="1">
    <source>
        <dbReference type="SAM" id="MobiDB-lite"/>
    </source>
</evidence>
<protein>
    <recommendedName>
        <fullName evidence="4">Pentapeptide repeat-containing protein</fullName>
    </recommendedName>
</protein>